<name>A0ABP9XAU4_9DEIO</name>
<evidence type="ECO:0000313" key="1">
    <source>
        <dbReference type="EMBL" id="GAA5532490.1"/>
    </source>
</evidence>
<protein>
    <recommendedName>
        <fullName evidence="3">Nucleotidyltransferase domain-containing protein</fullName>
    </recommendedName>
</protein>
<gene>
    <name evidence="1" type="ORF">Dalu01_00879</name>
</gene>
<dbReference type="SUPFAM" id="SSF81301">
    <property type="entry name" value="Nucleotidyltransferase"/>
    <property type="match status" value="1"/>
</dbReference>
<keyword evidence="2" id="KW-1185">Reference proteome</keyword>
<dbReference type="Proteomes" id="UP001404956">
    <property type="component" value="Unassembled WGS sequence"/>
</dbReference>
<comment type="caution">
    <text evidence="1">The sequence shown here is derived from an EMBL/GenBank/DDBJ whole genome shotgun (WGS) entry which is preliminary data.</text>
</comment>
<dbReference type="RefSeq" id="WP_345451655.1">
    <property type="nucleotide sequence ID" value="NZ_BAABRV010000002.1"/>
</dbReference>
<dbReference type="EMBL" id="BAABRV010000002">
    <property type="protein sequence ID" value="GAA5532490.1"/>
    <property type="molecule type" value="Genomic_DNA"/>
</dbReference>
<dbReference type="Gene3D" id="3.30.460.10">
    <property type="entry name" value="Beta Polymerase, domain 2"/>
    <property type="match status" value="1"/>
</dbReference>
<evidence type="ECO:0008006" key="3">
    <source>
        <dbReference type="Google" id="ProtNLM"/>
    </source>
</evidence>
<reference evidence="1 2" key="1">
    <citation type="submission" date="2024-02" db="EMBL/GenBank/DDBJ databases">
        <title>Deinococcus aluminii NBRC 112889.</title>
        <authorList>
            <person name="Ichikawa N."/>
            <person name="Katano-Makiyama Y."/>
            <person name="Hidaka K."/>
        </authorList>
    </citation>
    <scope>NUCLEOTIDE SEQUENCE [LARGE SCALE GENOMIC DNA]</scope>
    <source>
        <strain evidence="1 2">NBRC 112889</strain>
    </source>
</reference>
<evidence type="ECO:0000313" key="2">
    <source>
        <dbReference type="Proteomes" id="UP001404956"/>
    </source>
</evidence>
<sequence length="235" mass="25427">MPADAAQARLAAALPAALARITSTPGVYAVLWCGSAQRGEADDHSDLDIHALVTGDHRWRRSFTQEGVPVEVFHNPARKVLALLEEPDHATVAMFAQGRALVNHPDLADLMARARAVHRAGPSPRALTPFERHLLVDEVVEARATLGSPLSALLVANAARRAVRALYAARGWWEVKPRHWLRDLNDHDPVAARHLHAALNAPRPGERQAALEALALCVLDSLAYGESVTEAQAVP</sequence>
<proteinExistence type="predicted"/>
<accession>A0ABP9XAU4</accession>
<organism evidence="1 2">
    <name type="scientific">Deinococcus aluminii</name>
    <dbReference type="NCBI Taxonomy" id="1656885"/>
    <lineage>
        <taxon>Bacteria</taxon>
        <taxon>Thermotogati</taxon>
        <taxon>Deinococcota</taxon>
        <taxon>Deinococci</taxon>
        <taxon>Deinococcales</taxon>
        <taxon>Deinococcaceae</taxon>
        <taxon>Deinococcus</taxon>
    </lineage>
</organism>
<dbReference type="InterPro" id="IPR043519">
    <property type="entry name" value="NT_sf"/>
</dbReference>